<evidence type="ECO:0000313" key="3">
    <source>
        <dbReference type="EMBL" id="MBQ0933418.1"/>
    </source>
</evidence>
<accession>A0A940YD61</accession>
<dbReference type="RefSeq" id="WP_210857084.1">
    <property type="nucleotide sequence ID" value="NZ_JAGQDD010000028.1"/>
</dbReference>
<dbReference type="SUPFAM" id="SSF53335">
    <property type="entry name" value="S-adenosyl-L-methionine-dependent methyltransferases"/>
    <property type="match status" value="1"/>
</dbReference>
<comment type="caution">
    <text evidence="3">The sequence shown here is derived from an EMBL/GenBank/DDBJ whole genome shotgun (WGS) entry which is preliminary data.</text>
</comment>
<evidence type="ECO:0000313" key="4">
    <source>
        <dbReference type="Proteomes" id="UP000676246"/>
    </source>
</evidence>
<dbReference type="Pfam" id="PF13649">
    <property type="entry name" value="Methyltransf_25"/>
    <property type="match status" value="1"/>
</dbReference>
<evidence type="ECO:0000256" key="1">
    <source>
        <dbReference type="ARBA" id="ARBA00022679"/>
    </source>
</evidence>
<gene>
    <name evidence="3" type="ORF">KAK03_23330</name>
</gene>
<organism evidence="3 4">
    <name type="scientific">Ideonella alba</name>
    <dbReference type="NCBI Taxonomy" id="2824118"/>
    <lineage>
        <taxon>Bacteria</taxon>
        <taxon>Pseudomonadati</taxon>
        <taxon>Pseudomonadota</taxon>
        <taxon>Betaproteobacteria</taxon>
        <taxon>Burkholderiales</taxon>
        <taxon>Sphaerotilaceae</taxon>
        <taxon>Ideonella</taxon>
    </lineage>
</organism>
<keyword evidence="4" id="KW-1185">Reference proteome</keyword>
<dbReference type="PANTHER" id="PTHR43861:SF3">
    <property type="entry name" value="PUTATIVE (AFU_ORTHOLOGUE AFUA_2G14390)-RELATED"/>
    <property type="match status" value="1"/>
</dbReference>
<dbReference type="GO" id="GO:0032259">
    <property type="term" value="P:methylation"/>
    <property type="evidence" value="ECO:0007669"/>
    <property type="project" value="UniProtKB-KW"/>
</dbReference>
<dbReference type="InterPro" id="IPR041698">
    <property type="entry name" value="Methyltransf_25"/>
</dbReference>
<dbReference type="PANTHER" id="PTHR43861">
    <property type="entry name" value="TRANS-ACONITATE 2-METHYLTRANSFERASE-RELATED"/>
    <property type="match status" value="1"/>
</dbReference>
<dbReference type="InterPro" id="IPR029063">
    <property type="entry name" value="SAM-dependent_MTases_sf"/>
</dbReference>
<evidence type="ECO:0000259" key="2">
    <source>
        <dbReference type="Pfam" id="PF13649"/>
    </source>
</evidence>
<protein>
    <submittedName>
        <fullName evidence="3">Class I SAM-dependent methyltransferase</fullName>
    </submittedName>
</protein>
<keyword evidence="3" id="KW-0489">Methyltransferase</keyword>
<dbReference type="EMBL" id="JAGQDD010000028">
    <property type="protein sequence ID" value="MBQ0933418.1"/>
    <property type="molecule type" value="Genomic_DNA"/>
</dbReference>
<dbReference type="CDD" id="cd02440">
    <property type="entry name" value="AdoMet_MTases"/>
    <property type="match status" value="1"/>
</dbReference>
<dbReference type="Gene3D" id="3.40.50.150">
    <property type="entry name" value="Vaccinia Virus protein VP39"/>
    <property type="match status" value="1"/>
</dbReference>
<reference evidence="3 4" key="1">
    <citation type="submission" date="2021-04" db="EMBL/GenBank/DDBJ databases">
        <title>The genome sequence of Ideonella sp. 3Y2.</title>
        <authorList>
            <person name="Liu Y."/>
        </authorList>
    </citation>
    <scope>NUCLEOTIDE SEQUENCE [LARGE SCALE GENOMIC DNA]</scope>
    <source>
        <strain evidence="3 4">3Y2</strain>
    </source>
</reference>
<feature type="domain" description="Methyltransferase" evidence="2">
    <location>
        <begin position="37"/>
        <end position="131"/>
    </location>
</feature>
<dbReference type="AlphaFoldDB" id="A0A940YD61"/>
<dbReference type="Proteomes" id="UP000676246">
    <property type="component" value="Unassembled WGS sequence"/>
</dbReference>
<sequence length="203" mass="22245">MQDQWNDRFAAPGHKYGTEPNAFLRRQAALLAPHSQVLVPGDGEGRNGVWLATQGHQVLALDYAENGLAKARALAAERGVARRYEARWADLSAWTPPEQRFDALVLVYCHLPSAVRRVAHAQLAGLLSPGGWCIVEGFHPGQLQGYTSGGPKDPDMLLTLADLRAEMGDVLDEIEAFEGEVPLFEGTGHQGPGFVTRWVARRR</sequence>
<keyword evidence="1" id="KW-0808">Transferase</keyword>
<proteinExistence type="predicted"/>
<dbReference type="GO" id="GO:0008168">
    <property type="term" value="F:methyltransferase activity"/>
    <property type="evidence" value="ECO:0007669"/>
    <property type="project" value="UniProtKB-KW"/>
</dbReference>
<name>A0A940YD61_9BURK</name>